<reference evidence="2" key="1">
    <citation type="journal article" date="2019" name="Toxins">
        <title>Missiles of mass disruption: composition and glandular origin of venom used as a projectile defensive weapon by the assassin bug Platymeris rhadamanthus.</title>
        <authorList>
            <person name="Walker A.A."/>
            <person name="Robinson S.D."/>
            <person name="Undheim E.A.B."/>
            <person name="Jin J."/>
            <person name="Han X."/>
            <person name="Fry B.G."/>
            <person name="Vetter I."/>
            <person name="King G.F."/>
        </authorList>
    </citation>
    <scope>NUCLEOTIDE SEQUENCE</scope>
    <source>
        <tissue evidence="2">Venom glands</tissue>
    </source>
</reference>
<dbReference type="PANTHER" id="PTHR23243">
    <property type="entry name" value="SUPRABASAL-SPECIFIC PROTEIN SUPRABASIN"/>
    <property type="match status" value="1"/>
</dbReference>
<feature type="chain" id="PRO_5025400451" evidence="1">
    <location>
        <begin position="18"/>
        <end position="325"/>
    </location>
</feature>
<dbReference type="PANTHER" id="PTHR23243:SF3">
    <property type="entry name" value="SUPRABASIN"/>
    <property type="match status" value="1"/>
</dbReference>
<organism evidence="2">
    <name type="scientific">Platymeris rhadamanthus</name>
    <name type="common">Red spot assassin bug</name>
    <dbReference type="NCBI Taxonomy" id="1134088"/>
    <lineage>
        <taxon>Eukaryota</taxon>
        <taxon>Metazoa</taxon>
        <taxon>Ecdysozoa</taxon>
        <taxon>Arthropoda</taxon>
        <taxon>Hexapoda</taxon>
        <taxon>Insecta</taxon>
        <taxon>Pterygota</taxon>
        <taxon>Neoptera</taxon>
        <taxon>Paraneoptera</taxon>
        <taxon>Hemiptera</taxon>
        <taxon>Heteroptera</taxon>
        <taxon>Panheteroptera</taxon>
        <taxon>Cimicomorpha</taxon>
        <taxon>Reduviidae</taxon>
        <taxon>Platymeris</taxon>
    </lineage>
</organism>
<protein>
    <submittedName>
        <fullName evidence="2">Venom protein family 2 protein 2</fullName>
    </submittedName>
</protein>
<dbReference type="InterPro" id="IPR024153">
    <property type="entry name" value="Suprabasin"/>
</dbReference>
<dbReference type="EMBL" id="MN208288">
    <property type="protein sequence ID" value="QHB21477.1"/>
    <property type="molecule type" value="mRNA"/>
</dbReference>
<dbReference type="AlphaFoldDB" id="A0A6B9L1B1"/>
<keyword evidence="1" id="KW-0732">Signal</keyword>
<name>A0A6B9L1B1_PLARH</name>
<accession>A0A6B9L1B1</accession>
<evidence type="ECO:0000313" key="2">
    <source>
        <dbReference type="EMBL" id="QHB21477.1"/>
    </source>
</evidence>
<proteinExistence type="evidence at transcript level"/>
<feature type="signal peptide" evidence="1">
    <location>
        <begin position="1"/>
        <end position="17"/>
    </location>
</feature>
<dbReference type="Gene3D" id="1.20.120.20">
    <property type="entry name" value="Apolipoprotein"/>
    <property type="match status" value="1"/>
</dbReference>
<sequence length="325" mass="37006">MNIIAVLLVGLAGGAFALTKEDLESLPIEEYTARAVAELKAMNKSRFISDVQAPKCNIHREISTIECYLKFKWMKQQRKVGIEIGFDVERLQLRFALMFDDYPIFEHKIDLAQVCLPLPGLLKMLKICLHAYYVKVDTNPPALSFDACFLIKITDFFHLRLNCVRLDKNGKFSHHAEHAPESEGIITISIENGNLKFKLNNPIPKEIMEKIEKGWKIFERDTKKAFEHAGKEIKKGFHIAGKELHKFGQDVKKGFDNAGKDLNKFGQDVKKGFDHAGKELHKFGQNAGKELHKFGQNVKKGFDDAGHKIKNAFNDIGNKFKKFFG</sequence>
<evidence type="ECO:0000256" key="1">
    <source>
        <dbReference type="SAM" id="SignalP"/>
    </source>
</evidence>